<feature type="domain" description="MurNAc-LAA" evidence="2">
    <location>
        <begin position="64"/>
        <end position="177"/>
    </location>
</feature>
<reference evidence="3 4" key="1">
    <citation type="submission" date="2021-03" db="EMBL/GenBank/DDBJ databases">
        <title>Antimicrobial resistance genes in bacteria isolated from Japanese honey, and their potential for conferring macrolide and lincosamide resistance in the American foulbrood pathogen Paenibacillus larvae.</title>
        <authorList>
            <person name="Okamoto M."/>
            <person name="Kumagai M."/>
            <person name="Kanamori H."/>
            <person name="Takamatsu D."/>
        </authorList>
    </citation>
    <scope>NUCLEOTIDE SEQUENCE [LARGE SCALE GENOMIC DNA]</scope>
    <source>
        <strain evidence="3 4">J34TS1</strain>
    </source>
</reference>
<evidence type="ECO:0000256" key="1">
    <source>
        <dbReference type="ARBA" id="ARBA00022801"/>
    </source>
</evidence>
<dbReference type="AlphaFoldDB" id="A0A919YB45"/>
<dbReference type="SMART" id="SM00646">
    <property type="entry name" value="Ami_3"/>
    <property type="match status" value="1"/>
</dbReference>
<dbReference type="PANTHER" id="PTHR30404:SF0">
    <property type="entry name" value="N-ACETYLMURAMOYL-L-ALANINE AMIDASE AMIC"/>
    <property type="match status" value="1"/>
</dbReference>
<comment type="caution">
    <text evidence="3">The sequence shown here is derived from an EMBL/GenBank/DDBJ whole genome shotgun (WGS) entry which is preliminary data.</text>
</comment>
<evidence type="ECO:0000313" key="3">
    <source>
        <dbReference type="EMBL" id="GIO47957.1"/>
    </source>
</evidence>
<dbReference type="PANTHER" id="PTHR30404">
    <property type="entry name" value="N-ACETYLMURAMOYL-L-ALANINE AMIDASE"/>
    <property type="match status" value="1"/>
</dbReference>
<dbReference type="EMBL" id="BORT01000011">
    <property type="protein sequence ID" value="GIO47957.1"/>
    <property type="molecule type" value="Genomic_DNA"/>
</dbReference>
<dbReference type="SUPFAM" id="SSF53187">
    <property type="entry name" value="Zn-dependent exopeptidases"/>
    <property type="match status" value="1"/>
</dbReference>
<dbReference type="SUPFAM" id="SSF55383">
    <property type="entry name" value="Copper amine oxidase, domain N"/>
    <property type="match status" value="1"/>
</dbReference>
<dbReference type="Proteomes" id="UP000682811">
    <property type="component" value="Unassembled WGS sequence"/>
</dbReference>
<dbReference type="RefSeq" id="WP_212978701.1">
    <property type="nucleotide sequence ID" value="NZ_AP025343.1"/>
</dbReference>
<protein>
    <recommendedName>
        <fullName evidence="2">MurNAc-LAA domain-containing protein</fullName>
    </recommendedName>
</protein>
<keyword evidence="4" id="KW-1185">Reference proteome</keyword>
<dbReference type="InterPro" id="IPR050695">
    <property type="entry name" value="N-acetylmuramoyl_amidase_3"/>
</dbReference>
<dbReference type="Gene3D" id="3.40.630.40">
    <property type="entry name" value="Zn-dependent exopeptidases"/>
    <property type="match status" value="1"/>
</dbReference>
<gene>
    <name evidence="3" type="ORF">J34TS1_27220</name>
</gene>
<evidence type="ECO:0000259" key="2">
    <source>
        <dbReference type="SMART" id="SM00646"/>
    </source>
</evidence>
<dbReference type="InterPro" id="IPR036582">
    <property type="entry name" value="Mao_N_sf"/>
</dbReference>
<evidence type="ECO:0000313" key="4">
    <source>
        <dbReference type="Proteomes" id="UP000682811"/>
    </source>
</evidence>
<dbReference type="GO" id="GO:0008745">
    <property type="term" value="F:N-acetylmuramoyl-L-alanine amidase activity"/>
    <property type="evidence" value="ECO:0007669"/>
    <property type="project" value="InterPro"/>
</dbReference>
<organism evidence="3 4">
    <name type="scientific">Paenibacillus azoreducens</name>
    <dbReference type="NCBI Taxonomy" id="116718"/>
    <lineage>
        <taxon>Bacteria</taxon>
        <taxon>Bacillati</taxon>
        <taxon>Bacillota</taxon>
        <taxon>Bacilli</taxon>
        <taxon>Bacillales</taxon>
        <taxon>Paenibacillaceae</taxon>
        <taxon>Paenibacillus</taxon>
    </lineage>
</organism>
<dbReference type="GO" id="GO:0009253">
    <property type="term" value="P:peptidoglycan catabolic process"/>
    <property type="evidence" value="ECO:0007669"/>
    <property type="project" value="InterPro"/>
</dbReference>
<keyword evidence="1" id="KW-0378">Hydrolase</keyword>
<dbReference type="GO" id="GO:0030288">
    <property type="term" value="C:outer membrane-bounded periplasmic space"/>
    <property type="evidence" value="ECO:0007669"/>
    <property type="project" value="TreeGrafter"/>
</dbReference>
<dbReference type="InterPro" id="IPR002508">
    <property type="entry name" value="MurNAc-LAA_cat"/>
</dbReference>
<dbReference type="CDD" id="cd02696">
    <property type="entry name" value="MurNAc-LAA"/>
    <property type="match status" value="1"/>
</dbReference>
<accession>A0A919YB45</accession>
<name>A0A919YB45_9BACL</name>
<dbReference type="Pfam" id="PF01520">
    <property type="entry name" value="Amidase_3"/>
    <property type="match status" value="1"/>
</dbReference>
<proteinExistence type="predicted"/>
<sequence length="464" mass="50024">MKKVWIDAGHGGKDSGAVGNGVKEKDIVLTVSLAIKRKLESDYEGVQVLLTRSTDVFLELKDRTNKANAAGADLLVSIHCNAGGGSGGFESYTYNGTNNAATTALQNELHTEIMSRLKQYRVIDRGQKKKNLHMCRESRMPAVLTENLFVDVAADAARLKRLEVIEALVSGHVAGIAKYLKLQKRTQQLPASGTINILGPATATVDQAKEWARTNKAPAEFVELAKLYWELAPERGGVDPAIAYVQFGHETGYMYRDGRSAAGIDASYHNPCGLKITTGGGDYQASAHKRFKDWREGITAHLDHLALYAGAAGYPKKETPDPRHFKYLRGTAKTVDALGAKWAPSSSYGTRLVTEIVKLRGSKGAEKTETGNNGEEATIELNGKKICSGVFVNGLVTAPVRAVADALGAKVGWDGKHATVNGKQIIGSQLKGDVTYAPVREVVEAADGNVVDWIGKVRKVIIQK</sequence>